<dbReference type="RefSeq" id="XP_024510208.1">
    <property type="nucleotide sequence ID" value="XM_024644672.1"/>
</dbReference>
<reference evidence="4" key="2">
    <citation type="submission" date="2020-12" db="UniProtKB">
        <authorList>
            <consortium name="WormBaseParasite"/>
        </authorList>
    </citation>
    <scope>IDENTIFICATION</scope>
</reference>
<feature type="chain" id="PRO_5015031081" evidence="1">
    <location>
        <begin position="20"/>
        <end position="132"/>
    </location>
</feature>
<keyword evidence="1" id="KW-0732">Signal</keyword>
<dbReference type="AlphaFoldDB" id="A0A090LS24"/>
<name>A0A090LS24_STRRB</name>
<evidence type="ECO:0000313" key="5">
    <source>
        <dbReference type="WormBase" id="SRAE_X000033900"/>
    </source>
</evidence>
<evidence type="ECO:0000313" key="3">
    <source>
        <dbReference type="Proteomes" id="UP000035682"/>
    </source>
</evidence>
<evidence type="ECO:0000313" key="2">
    <source>
        <dbReference type="EMBL" id="CEF71012.1"/>
    </source>
</evidence>
<dbReference type="CTD" id="36383392"/>
<dbReference type="Proteomes" id="UP000035682">
    <property type="component" value="Unplaced"/>
</dbReference>
<proteinExistence type="predicted"/>
<feature type="signal peptide" evidence="1">
    <location>
        <begin position="1"/>
        <end position="19"/>
    </location>
</feature>
<reference evidence="2 3" key="1">
    <citation type="submission" date="2014-09" db="EMBL/GenBank/DDBJ databases">
        <authorList>
            <person name="Martin A.A."/>
        </authorList>
    </citation>
    <scope>NUCLEOTIDE SEQUENCE</scope>
    <source>
        <strain evidence="3">ED321</strain>
        <strain evidence="2">ED321 Heterogonic</strain>
    </source>
</reference>
<protein>
    <submittedName>
        <fullName evidence="2 4">Uncharacterized protein</fullName>
    </submittedName>
</protein>
<dbReference type="GeneID" id="36383392"/>
<accession>A0A090LS24</accession>
<dbReference type="EMBL" id="LN609530">
    <property type="protein sequence ID" value="CEF71012.1"/>
    <property type="molecule type" value="Genomic_DNA"/>
</dbReference>
<dbReference type="WBParaSite" id="SRAE_X000033900.1">
    <property type="protein sequence ID" value="SRAE_X000033900.1"/>
    <property type="gene ID" value="WBGene00265898"/>
</dbReference>
<organism evidence="2">
    <name type="scientific">Strongyloides ratti</name>
    <name type="common">Parasitic roundworm</name>
    <dbReference type="NCBI Taxonomy" id="34506"/>
    <lineage>
        <taxon>Eukaryota</taxon>
        <taxon>Metazoa</taxon>
        <taxon>Ecdysozoa</taxon>
        <taxon>Nematoda</taxon>
        <taxon>Chromadorea</taxon>
        <taxon>Rhabditida</taxon>
        <taxon>Tylenchina</taxon>
        <taxon>Panagrolaimomorpha</taxon>
        <taxon>Strongyloidoidea</taxon>
        <taxon>Strongyloididae</taxon>
        <taxon>Strongyloides</taxon>
    </lineage>
</organism>
<evidence type="ECO:0000256" key="1">
    <source>
        <dbReference type="SAM" id="SignalP"/>
    </source>
</evidence>
<sequence>MNMLSSFTIFVLFVSIIISDSIDSRDKNLINSLNLKNDLTPVILNDENNHFIEKRQNNYGNNNGIQVNGNIENSYATFNQIKNNIQESQKSLIYLIEQMQTNFINQSIFLENQISKLKRTVKRLYLKASSIY</sequence>
<evidence type="ECO:0000313" key="4">
    <source>
        <dbReference type="WBParaSite" id="SRAE_X000033900.1"/>
    </source>
</evidence>
<dbReference type="WormBase" id="SRAE_X000033900">
    <property type="protein sequence ID" value="SRP10805"/>
    <property type="gene ID" value="WBGene00265898"/>
</dbReference>
<keyword evidence="3" id="KW-1185">Reference proteome</keyword>
<gene>
    <name evidence="2 4 5" type="ORF">SRAE_X000033900</name>
</gene>